<gene>
    <name evidence="1" type="ORF">H9742_14140</name>
</gene>
<dbReference type="Pfam" id="PF05135">
    <property type="entry name" value="Phage_connect_1"/>
    <property type="match status" value="1"/>
</dbReference>
<comment type="caution">
    <text evidence="1">The sequence shown here is derived from an EMBL/GenBank/DDBJ whole genome shotgun (WGS) entry which is preliminary data.</text>
</comment>
<name>A0A9D1UDI4_9FIRM</name>
<evidence type="ECO:0000313" key="2">
    <source>
        <dbReference type="Proteomes" id="UP000824265"/>
    </source>
</evidence>
<dbReference type="AlphaFoldDB" id="A0A9D1UDI4"/>
<reference evidence="1" key="2">
    <citation type="submission" date="2021-04" db="EMBL/GenBank/DDBJ databases">
        <authorList>
            <person name="Gilroy R."/>
        </authorList>
    </citation>
    <scope>NUCLEOTIDE SEQUENCE</scope>
    <source>
        <strain evidence="1">CHK195-6426</strain>
    </source>
</reference>
<dbReference type="InterPro" id="IPR021146">
    <property type="entry name" value="Phage_gp6-like_head-tail"/>
</dbReference>
<proteinExistence type="predicted"/>
<accession>A0A9D1UDI4</accession>
<organism evidence="1 2">
    <name type="scientific">Candidatus Acetatifactor stercoripullorum</name>
    <dbReference type="NCBI Taxonomy" id="2838414"/>
    <lineage>
        <taxon>Bacteria</taxon>
        <taxon>Bacillati</taxon>
        <taxon>Bacillota</taxon>
        <taxon>Clostridia</taxon>
        <taxon>Lachnospirales</taxon>
        <taxon>Lachnospiraceae</taxon>
        <taxon>Acetatifactor</taxon>
    </lineage>
</organism>
<dbReference type="Proteomes" id="UP000824265">
    <property type="component" value="Unassembled WGS sequence"/>
</dbReference>
<reference evidence="1" key="1">
    <citation type="journal article" date="2021" name="PeerJ">
        <title>Extensive microbial diversity within the chicken gut microbiome revealed by metagenomics and culture.</title>
        <authorList>
            <person name="Gilroy R."/>
            <person name="Ravi A."/>
            <person name="Getino M."/>
            <person name="Pursley I."/>
            <person name="Horton D.L."/>
            <person name="Alikhan N.F."/>
            <person name="Baker D."/>
            <person name="Gharbi K."/>
            <person name="Hall N."/>
            <person name="Watson M."/>
            <person name="Adriaenssens E.M."/>
            <person name="Foster-Nyarko E."/>
            <person name="Jarju S."/>
            <person name="Secka A."/>
            <person name="Antonio M."/>
            <person name="Oren A."/>
            <person name="Chaudhuri R.R."/>
            <person name="La Ragione R."/>
            <person name="Hildebrand F."/>
            <person name="Pallen M.J."/>
        </authorList>
    </citation>
    <scope>NUCLEOTIDE SEQUENCE</scope>
    <source>
        <strain evidence="1">CHK195-6426</strain>
    </source>
</reference>
<sequence length="107" mass="12375">MELLLDEILKDLETELGLKEESDAAVLASKIKNAAREVRLKRSYPEHFTEEQIVKDLEKHYSNIRELALYDFNQAGAEGQTSYNENGTNRTWKSRNDCLMGVFAYCR</sequence>
<protein>
    <submittedName>
        <fullName evidence="1">Uncharacterized protein</fullName>
    </submittedName>
</protein>
<dbReference type="EMBL" id="DXGH01000073">
    <property type="protein sequence ID" value="HIW82636.1"/>
    <property type="molecule type" value="Genomic_DNA"/>
</dbReference>
<evidence type="ECO:0000313" key="1">
    <source>
        <dbReference type="EMBL" id="HIW82636.1"/>
    </source>
</evidence>